<keyword evidence="5" id="KW-0804">Transcription</keyword>
<evidence type="ECO:0000256" key="2">
    <source>
        <dbReference type="ARBA" id="ARBA00006801"/>
    </source>
</evidence>
<dbReference type="EMBL" id="WHWC01000003">
    <property type="protein sequence ID" value="KAG8385793.1"/>
    <property type="molecule type" value="Genomic_DNA"/>
</dbReference>
<feature type="domain" description="RING-type" evidence="9">
    <location>
        <begin position="377"/>
        <end position="424"/>
    </location>
</feature>
<dbReference type="GO" id="GO:0008270">
    <property type="term" value="F:zinc ion binding"/>
    <property type="evidence" value="ECO:0007669"/>
    <property type="project" value="UniProtKB-KW"/>
</dbReference>
<keyword evidence="7" id="KW-0862">Zinc</keyword>
<sequence>MAVLIAKQEQRNGYTDNEMPVIARSMRHVPVRKRKLILISDDEEEDEVPKQSGDVSNHEASLCGSSDEEEDEVPKQSGDVSNHEASLCGSSDDLRTPTRHHRVSTRKESSSAKTRRPMSKTMRAQTCEDANVGSSSSGKCVQLIKRERPVSSGELDFDSSDKEDEGQYRPLECLPRKEGSTKQRKVARKIKGFSGKRQSRKVCESPMEKKICKNNLRKKEESESEEEWYESKEKQRPFAGTCIQNQNMDKHRTSKRRRVASNRFSQSNFMCFDWVDDEEDLASYLDTSYLDTRTGESHLINVSNNQSRDPDTMKANRSLKGKKRKCDASAKHTSSNLSASPSSSSSSSASIEKFDGKTIQRSLAKNMKTGEKESMKCHQCRRVDRRIVVPCTKCKEKLYCVQCIRLWYPTLSEEEVSEVCPFCRGNCNCNLCLHSTSTMKTSKRDLGDDEKIRHLHYLISKLFPYIQHIHQEQIEEIKMESSIQGVPSSSVEIKHAVCYNDERVYCNHCSTSIVDLHRSCPNCSYELCLSCFREIREGQLPGGCNKKILRYVDKGSDYMHGGNPLPDSSHTGTRDIDSGMSVEWAASKDGNIVCPPIELGGCGSCNLELKCLLPEHWISSLKTRAEKIMNTCKIIKTNSQPTSCNGDPEKSYKAASRLGSKDNCLYCPESKDILNEEELLHFRRHWAKGEPVIVRNVLEQTSRLSWEPMVMWRALCEHADDRSSSRMSDVKAIDCLAGCEVEICTRKFFKGYVEGRQYENFWPEMLKLKDWPPSDKFEDLLPRHCDEFIRALPFQEYTDPRAGFLNLAVKLPANVIKPDMGPKTYIAYGIADELGRGDSVTKLHCDMSDAVNILTHTAEIAISDEQRQAIEMLKDKHRAQDEAECRARGKNEIEISPDKCSDILNFGAQIECLENEKKNGSAVSEVVVSDHGAGKEQSDSRKTNCLSYDKHQTQWHSENTGGALWDIFRREDVPQLKEYLIKHSNEFRHTYCCPVDQVIHPIHDQTFYLTSEHKHNLKEEFGIEPWTFEQKLGEAVFIPAGCPHQVRNLKSCTKVAADFVSPENLDECLRLTGEFRKLPKDHRAREDKLEVKKMVLHAVNQAVDDLEKLIALKDDTHQNEDCQQ</sequence>
<keyword evidence="3" id="KW-0479">Metal-binding</keyword>
<dbReference type="GO" id="GO:0032454">
    <property type="term" value="F:histone H3K9 demethylase activity"/>
    <property type="evidence" value="ECO:0007669"/>
    <property type="project" value="InterPro"/>
</dbReference>
<dbReference type="CDD" id="cd02208">
    <property type="entry name" value="cupin_RmlC-like"/>
    <property type="match status" value="1"/>
</dbReference>
<dbReference type="PANTHER" id="PTHR12549">
    <property type="entry name" value="JMJC DOMAIN-CONTAINING HISTONE DEMETHYLATION PROTEIN"/>
    <property type="match status" value="1"/>
</dbReference>
<evidence type="ECO:0000256" key="6">
    <source>
        <dbReference type="ARBA" id="ARBA00023242"/>
    </source>
</evidence>
<evidence type="ECO:0008006" key="13">
    <source>
        <dbReference type="Google" id="ProtNLM"/>
    </source>
</evidence>
<dbReference type="AlphaFoldDB" id="A0AAV6Y2T9"/>
<dbReference type="SMART" id="SM00558">
    <property type="entry name" value="JmjC"/>
    <property type="match status" value="1"/>
</dbReference>
<dbReference type="InterPro" id="IPR018866">
    <property type="entry name" value="Znf-4CXXC_R1"/>
</dbReference>
<gene>
    <name evidence="11" type="ORF">BUALT_Bualt03G0082200</name>
</gene>
<evidence type="ECO:0000256" key="1">
    <source>
        <dbReference type="ARBA" id="ARBA00004123"/>
    </source>
</evidence>
<dbReference type="PROSITE" id="PS50089">
    <property type="entry name" value="ZF_RING_2"/>
    <property type="match status" value="1"/>
</dbReference>
<feature type="domain" description="JmjC" evidence="10">
    <location>
        <begin position="800"/>
        <end position="1076"/>
    </location>
</feature>
<feature type="region of interest" description="Disordered" evidence="8">
    <location>
        <begin position="37"/>
        <end position="172"/>
    </location>
</feature>
<dbReference type="GO" id="GO:0006357">
    <property type="term" value="P:regulation of transcription by RNA polymerase II"/>
    <property type="evidence" value="ECO:0007669"/>
    <property type="project" value="TreeGrafter"/>
</dbReference>
<feature type="compositionally biased region" description="Acidic residues" evidence="8">
    <location>
        <begin position="155"/>
        <end position="164"/>
    </location>
</feature>
<dbReference type="Gene3D" id="2.60.120.650">
    <property type="entry name" value="Cupin"/>
    <property type="match status" value="1"/>
</dbReference>
<accession>A0AAV6Y2T9</accession>
<name>A0AAV6Y2T9_9LAMI</name>
<feature type="region of interest" description="Disordered" evidence="8">
    <location>
        <begin position="300"/>
        <end position="353"/>
    </location>
</feature>
<dbReference type="Pfam" id="PF02373">
    <property type="entry name" value="JmjC"/>
    <property type="match status" value="1"/>
</dbReference>
<evidence type="ECO:0000256" key="4">
    <source>
        <dbReference type="ARBA" id="ARBA00023015"/>
    </source>
</evidence>
<dbReference type="InterPro" id="IPR001841">
    <property type="entry name" value="Znf_RING"/>
</dbReference>
<dbReference type="InterPro" id="IPR003347">
    <property type="entry name" value="JmjC_dom"/>
</dbReference>
<feature type="compositionally biased region" description="Low complexity" evidence="8">
    <location>
        <begin position="334"/>
        <end position="350"/>
    </location>
</feature>
<dbReference type="PANTHER" id="PTHR12549:SF37">
    <property type="entry name" value="LYSINE-SPECIFIC DEMETHYLASE JMJ26"/>
    <property type="match status" value="1"/>
</dbReference>
<proteinExistence type="inferred from homology"/>
<evidence type="ECO:0000256" key="8">
    <source>
        <dbReference type="SAM" id="MobiDB-lite"/>
    </source>
</evidence>
<dbReference type="InterPro" id="IPR045109">
    <property type="entry name" value="LSDs-like"/>
</dbReference>
<evidence type="ECO:0000313" key="11">
    <source>
        <dbReference type="EMBL" id="KAG8385793.1"/>
    </source>
</evidence>
<keyword evidence="12" id="KW-1185">Reference proteome</keyword>
<dbReference type="GO" id="GO:0000118">
    <property type="term" value="C:histone deacetylase complex"/>
    <property type="evidence" value="ECO:0007669"/>
    <property type="project" value="TreeGrafter"/>
</dbReference>
<evidence type="ECO:0000259" key="10">
    <source>
        <dbReference type="PROSITE" id="PS51184"/>
    </source>
</evidence>
<evidence type="ECO:0000256" key="7">
    <source>
        <dbReference type="PROSITE-ProRule" id="PRU00175"/>
    </source>
</evidence>
<comment type="similarity">
    <text evidence="2">Belongs to the JARID1 histone demethylase family.</text>
</comment>
<dbReference type="Pfam" id="PF10497">
    <property type="entry name" value="zf-4CXXC_R1"/>
    <property type="match status" value="1"/>
</dbReference>
<comment type="caution">
    <text evidence="11">The sequence shown here is derived from an EMBL/GenBank/DDBJ whole genome shotgun (WGS) entry which is preliminary data.</text>
</comment>
<keyword evidence="7" id="KW-0863">Zinc-finger</keyword>
<reference evidence="11" key="1">
    <citation type="submission" date="2019-10" db="EMBL/GenBank/DDBJ databases">
        <authorList>
            <person name="Zhang R."/>
            <person name="Pan Y."/>
            <person name="Wang J."/>
            <person name="Ma R."/>
            <person name="Yu S."/>
        </authorList>
    </citation>
    <scope>NUCLEOTIDE SEQUENCE</scope>
    <source>
        <strain evidence="11">LA-IB0</strain>
        <tissue evidence="11">Leaf</tissue>
    </source>
</reference>
<dbReference type="SUPFAM" id="SSF51197">
    <property type="entry name" value="Clavaminate synthase-like"/>
    <property type="match status" value="1"/>
</dbReference>
<keyword evidence="4" id="KW-0805">Transcription regulation</keyword>
<keyword evidence="6" id="KW-0539">Nucleus</keyword>
<evidence type="ECO:0000256" key="3">
    <source>
        <dbReference type="ARBA" id="ARBA00022723"/>
    </source>
</evidence>
<dbReference type="PROSITE" id="PS51184">
    <property type="entry name" value="JMJC"/>
    <property type="match status" value="1"/>
</dbReference>
<dbReference type="Proteomes" id="UP000826271">
    <property type="component" value="Unassembled WGS sequence"/>
</dbReference>
<evidence type="ECO:0000313" key="12">
    <source>
        <dbReference type="Proteomes" id="UP000826271"/>
    </source>
</evidence>
<protein>
    <recommendedName>
        <fullName evidence="13">Lysine-specific demethylase JMJ25-like</fullName>
    </recommendedName>
</protein>
<dbReference type="GO" id="GO:0031490">
    <property type="term" value="F:chromatin DNA binding"/>
    <property type="evidence" value="ECO:0007669"/>
    <property type="project" value="TreeGrafter"/>
</dbReference>
<dbReference type="GO" id="GO:0000785">
    <property type="term" value="C:chromatin"/>
    <property type="evidence" value="ECO:0007669"/>
    <property type="project" value="TreeGrafter"/>
</dbReference>
<comment type="subcellular location">
    <subcellularLocation>
        <location evidence="1">Nucleus</location>
    </subcellularLocation>
</comment>
<organism evidence="11 12">
    <name type="scientific">Buddleja alternifolia</name>
    <dbReference type="NCBI Taxonomy" id="168488"/>
    <lineage>
        <taxon>Eukaryota</taxon>
        <taxon>Viridiplantae</taxon>
        <taxon>Streptophyta</taxon>
        <taxon>Embryophyta</taxon>
        <taxon>Tracheophyta</taxon>
        <taxon>Spermatophyta</taxon>
        <taxon>Magnoliopsida</taxon>
        <taxon>eudicotyledons</taxon>
        <taxon>Gunneridae</taxon>
        <taxon>Pentapetalae</taxon>
        <taxon>asterids</taxon>
        <taxon>lamiids</taxon>
        <taxon>Lamiales</taxon>
        <taxon>Scrophulariaceae</taxon>
        <taxon>Buddlejeae</taxon>
        <taxon>Buddleja</taxon>
    </lineage>
</organism>
<evidence type="ECO:0000256" key="5">
    <source>
        <dbReference type="ARBA" id="ARBA00023163"/>
    </source>
</evidence>
<evidence type="ECO:0000259" key="9">
    <source>
        <dbReference type="PROSITE" id="PS50089"/>
    </source>
</evidence>
<dbReference type="GO" id="GO:0003712">
    <property type="term" value="F:transcription coregulator activity"/>
    <property type="evidence" value="ECO:0007669"/>
    <property type="project" value="TreeGrafter"/>
</dbReference>